<keyword evidence="2" id="KW-1185">Reference proteome</keyword>
<reference evidence="1 2" key="1">
    <citation type="submission" date="2017-07" db="EMBL/GenBank/DDBJ databases">
        <title>Draft Genome Sequences of Select Purple Nonsulfur Bacteria.</title>
        <authorList>
            <person name="Lasarre B."/>
            <person name="Mckinlay J.B."/>
        </authorList>
    </citation>
    <scope>NUCLEOTIDE SEQUENCE [LARGE SCALE GENOMIC DNA]</scope>
    <source>
        <strain evidence="1 2">DSM 5909</strain>
    </source>
</reference>
<gene>
    <name evidence="1" type="ORF">CH341_11600</name>
</gene>
<dbReference type="Proteomes" id="UP000249130">
    <property type="component" value="Unassembled WGS sequence"/>
</dbReference>
<evidence type="ECO:0000313" key="1">
    <source>
        <dbReference type="EMBL" id="RAI43959.1"/>
    </source>
</evidence>
<comment type="caution">
    <text evidence="1">The sequence shown here is derived from an EMBL/GenBank/DDBJ whole genome shotgun (WGS) entry which is preliminary data.</text>
</comment>
<accession>A0A327KYQ7</accession>
<proteinExistence type="predicted"/>
<sequence length="188" mass="19435">MTFLVRLPADHYPADALDGLAPGPGFHLGTARAAAWAAQLAYEDEPDKLAAIARAWGASLVAFSPTTATALPMPQTRGIVLRRDGTALLAFAGTDPLVLANWLTDFLFFVNDDGIHRGFLAALAVAGIPPLLAELDQLSGIDLAAVLPPEQAARIVATVAVVKVSAVAVVKVSALVAQRRARAAGGVP</sequence>
<name>A0A327KYQ7_9BRAD</name>
<protein>
    <submittedName>
        <fullName evidence="1">Uncharacterized protein</fullName>
    </submittedName>
</protein>
<dbReference type="OrthoDB" id="5522031at2"/>
<evidence type="ECO:0000313" key="2">
    <source>
        <dbReference type="Proteomes" id="UP000249130"/>
    </source>
</evidence>
<dbReference type="EMBL" id="NPEX01000063">
    <property type="protein sequence ID" value="RAI43959.1"/>
    <property type="molecule type" value="Genomic_DNA"/>
</dbReference>
<dbReference type="AlphaFoldDB" id="A0A327KYQ7"/>
<dbReference type="RefSeq" id="WP_111419201.1">
    <property type="nucleotide sequence ID" value="NZ_NPEX01000063.1"/>
</dbReference>
<organism evidence="1 2">
    <name type="scientific">Rhodoplanes roseus</name>
    <dbReference type="NCBI Taxonomy" id="29409"/>
    <lineage>
        <taxon>Bacteria</taxon>
        <taxon>Pseudomonadati</taxon>
        <taxon>Pseudomonadota</taxon>
        <taxon>Alphaproteobacteria</taxon>
        <taxon>Hyphomicrobiales</taxon>
        <taxon>Nitrobacteraceae</taxon>
        <taxon>Rhodoplanes</taxon>
    </lineage>
</organism>